<protein>
    <submittedName>
        <fullName evidence="3">ATPase</fullName>
    </submittedName>
</protein>
<comment type="similarity">
    <text evidence="1">Belongs to the AHA1 family.</text>
</comment>
<dbReference type="AlphaFoldDB" id="A0A386ZP44"/>
<dbReference type="Proteomes" id="UP000267164">
    <property type="component" value="Chromosome"/>
</dbReference>
<evidence type="ECO:0000259" key="2">
    <source>
        <dbReference type="Pfam" id="PF08327"/>
    </source>
</evidence>
<dbReference type="SUPFAM" id="SSF55961">
    <property type="entry name" value="Bet v1-like"/>
    <property type="match status" value="1"/>
</dbReference>
<dbReference type="InterPro" id="IPR023393">
    <property type="entry name" value="START-like_dom_sf"/>
</dbReference>
<sequence length="159" mass="17707">MTQSLSDKDVRVEFVVEAPPDRAFEVFTVGIDSWWPRAHHIGAGDLVEEVMEPRPGGRCYGREADGTECPWGTVLEWDPPHHVAFSWQISLDWKYQPDPARASRVDVTFAPEGSDRTRVTLVHSGFERHGTDWGSMRDAVGSPEGWPALTETYGKAVAG</sequence>
<organism evidence="3 4">
    <name type="scientific">Nocardia yunnanensis</name>
    <dbReference type="NCBI Taxonomy" id="2382165"/>
    <lineage>
        <taxon>Bacteria</taxon>
        <taxon>Bacillati</taxon>
        <taxon>Actinomycetota</taxon>
        <taxon>Actinomycetes</taxon>
        <taxon>Mycobacteriales</taxon>
        <taxon>Nocardiaceae</taxon>
        <taxon>Nocardia</taxon>
    </lineage>
</organism>
<feature type="domain" description="Activator of Hsp90 ATPase homologue 1/2-like C-terminal" evidence="2">
    <location>
        <begin position="18"/>
        <end position="132"/>
    </location>
</feature>
<dbReference type="Pfam" id="PF08327">
    <property type="entry name" value="AHSA1"/>
    <property type="match status" value="1"/>
</dbReference>
<keyword evidence="4" id="KW-1185">Reference proteome</keyword>
<proteinExistence type="inferred from homology"/>
<name>A0A386ZP44_9NOCA</name>
<dbReference type="OrthoDB" id="268331at2"/>
<dbReference type="EMBL" id="CP032568">
    <property type="protein sequence ID" value="AYF78469.1"/>
    <property type="molecule type" value="Genomic_DNA"/>
</dbReference>
<reference evidence="3 4" key="1">
    <citation type="submission" date="2018-09" db="EMBL/GenBank/DDBJ databases">
        <title>Nocardia yunnanensis sp. nov., an actinomycete isolated from a soil sample.</title>
        <authorList>
            <person name="Zhang J."/>
        </authorList>
    </citation>
    <scope>NUCLEOTIDE SEQUENCE [LARGE SCALE GENOMIC DNA]</scope>
    <source>
        <strain evidence="3 4">CFHS0054</strain>
    </source>
</reference>
<dbReference type="Gene3D" id="3.30.530.20">
    <property type="match status" value="1"/>
</dbReference>
<dbReference type="RefSeq" id="WP_120743552.1">
    <property type="nucleotide sequence ID" value="NZ_CP032568.1"/>
</dbReference>
<dbReference type="InterPro" id="IPR013538">
    <property type="entry name" value="ASHA1/2-like_C"/>
</dbReference>
<evidence type="ECO:0000256" key="1">
    <source>
        <dbReference type="ARBA" id="ARBA00006817"/>
    </source>
</evidence>
<accession>A0A386ZP44</accession>
<dbReference type="KEGG" id="nyu:D7D52_36790"/>
<evidence type="ECO:0000313" key="4">
    <source>
        <dbReference type="Proteomes" id="UP000267164"/>
    </source>
</evidence>
<gene>
    <name evidence="3" type="ORF">D7D52_36790</name>
</gene>
<dbReference type="CDD" id="cd08891">
    <property type="entry name" value="SRPBCC_CalC"/>
    <property type="match status" value="1"/>
</dbReference>
<evidence type="ECO:0000313" key="3">
    <source>
        <dbReference type="EMBL" id="AYF78469.1"/>
    </source>
</evidence>